<dbReference type="EMBL" id="JBHSPH010000002">
    <property type="protein sequence ID" value="MFC5862181.1"/>
    <property type="molecule type" value="Genomic_DNA"/>
</dbReference>
<name>A0ABW1ECY9_9BACT</name>
<dbReference type="Pfam" id="PF25183">
    <property type="entry name" value="OMP_b-brl_4"/>
    <property type="match status" value="1"/>
</dbReference>
<dbReference type="PANTHER" id="PTHR30069">
    <property type="entry name" value="TONB-DEPENDENT OUTER MEMBRANE RECEPTOR"/>
    <property type="match status" value="1"/>
</dbReference>
<sequence>MSYIAALVRKFLSGMFAAAFCLGAPNFSYADANSATLTITISDPSGAVIPDASATLRNSDTNQQQMSASSKTGNADFPFLKPGRYTLTVSKNGFSDVTVANILLNVGDDKHIQLVLKVGSASQNVTVDASGLNINTTDASVSTVIDRNFVENIPLNGRSFQSLMTLAPGVSQIPPPSTESTGSIIGMTGEIVVNGQRTESNYFTVDGVSANTGVSPISFGTGAGASGAVAGETALGTTQSLVSIDDLQEFRATTSTYSAEFGRTPGGQFSFSTRSGTNDWHGTLFDYLRNDALDASNWFNDYYGYPKGKERQNDFGGTVGGPLVIPGAYNGQNRSFFFFSYEGLRLDAPQAATAISVPDSNLRQQSTAPIQPLLNAFPVANGGEDGLSDGLAYYIEAISYPAHLNNTSIRLDQNLGDHFKIFGRFAATPSDTTSYSAAIKQVQSASNDAATLGLTSLVSARQANELRFNFTKADGSYAATSTSLGGAVPLALSNLPGPNGNGFPSDGSELVALFEFGGEPTFELENIPSRQHQFNITDTHTISLGKHALKFGLDWRLLSTTLTPINPEAEYVFSSEPQILASTTAVTVVQQQAPTAVKPVYTAFSTFVQDEWKVSSRLSTSLGLRWDINPAPHSSEGPSPYTLNQITDLLTAELAPEGTPLWHTDWLGFAPRVGVAYQLHQDPNRATVLRAGFGIFYDMGNTQGSEGYQGIGIRSLTRLSSASFPLTSSQLQVPPASAAAPYTSTVFAFDPNLRLPYSLQYNLGVEQALGKQQSVTFNYVGSGGRKLLTLFSSLPGRVGNPNFASSGELELTQGRASSNYNSLQIKYQRALIHGLQGLASYTWSHSIDDDSSNFAVYELLRSSSDFDIRHNLQAALTYDVPIIQTSRLQRALLSEWGLDLRLQARSSLPVNVTGSLTIDPSSGDYMTFQPNYVSGQPLYIYGERYPGKRVINYSAFQTAAADTNGDLPRNVVNGLDAVQLDAALHREFLLEKGVSLQFKAEAFNAFNHPIFGAIYNSLNDGPNEFGYAYSTLNSFLGGLNPLYQVGGPRSLQLSLKLLF</sequence>
<dbReference type="Proteomes" id="UP001596091">
    <property type="component" value="Unassembled WGS sequence"/>
</dbReference>
<dbReference type="SUPFAM" id="SSF56935">
    <property type="entry name" value="Porins"/>
    <property type="match status" value="1"/>
</dbReference>
<evidence type="ECO:0000313" key="9">
    <source>
        <dbReference type="EMBL" id="MFC5862181.1"/>
    </source>
</evidence>
<feature type="signal peptide" evidence="7">
    <location>
        <begin position="1"/>
        <end position="30"/>
    </location>
</feature>
<feature type="chain" id="PRO_5045732015" evidence="7">
    <location>
        <begin position="31"/>
        <end position="1059"/>
    </location>
</feature>
<dbReference type="InterPro" id="IPR036942">
    <property type="entry name" value="Beta-barrel_TonB_sf"/>
</dbReference>
<evidence type="ECO:0000256" key="4">
    <source>
        <dbReference type="ARBA" id="ARBA00022692"/>
    </source>
</evidence>
<dbReference type="SUPFAM" id="SSF49452">
    <property type="entry name" value="Starch-binding domain-like"/>
    <property type="match status" value="1"/>
</dbReference>
<keyword evidence="6" id="KW-0998">Cell outer membrane</keyword>
<keyword evidence="10" id="KW-1185">Reference proteome</keyword>
<keyword evidence="7" id="KW-0732">Signal</keyword>
<evidence type="ECO:0000256" key="2">
    <source>
        <dbReference type="ARBA" id="ARBA00022448"/>
    </source>
</evidence>
<dbReference type="PROSITE" id="PS01156">
    <property type="entry name" value="TONB_DEPENDENT_REC_2"/>
    <property type="match status" value="1"/>
</dbReference>
<evidence type="ECO:0000256" key="3">
    <source>
        <dbReference type="ARBA" id="ARBA00022452"/>
    </source>
</evidence>
<dbReference type="Gene3D" id="2.60.40.1120">
    <property type="entry name" value="Carboxypeptidase-like, regulatory domain"/>
    <property type="match status" value="1"/>
</dbReference>
<evidence type="ECO:0000256" key="7">
    <source>
        <dbReference type="SAM" id="SignalP"/>
    </source>
</evidence>
<organism evidence="9 10">
    <name type="scientific">Acidicapsa dinghuensis</name>
    <dbReference type="NCBI Taxonomy" id="2218256"/>
    <lineage>
        <taxon>Bacteria</taxon>
        <taxon>Pseudomonadati</taxon>
        <taxon>Acidobacteriota</taxon>
        <taxon>Terriglobia</taxon>
        <taxon>Terriglobales</taxon>
        <taxon>Acidobacteriaceae</taxon>
        <taxon>Acidicapsa</taxon>
    </lineage>
</organism>
<protein>
    <submittedName>
        <fullName evidence="9">Carboxypeptidase regulatory-like domain-containing protein</fullName>
    </submittedName>
</protein>
<evidence type="ECO:0000259" key="8">
    <source>
        <dbReference type="Pfam" id="PF25183"/>
    </source>
</evidence>
<dbReference type="InterPro" id="IPR010917">
    <property type="entry name" value="TonB_rcpt_CS"/>
</dbReference>
<dbReference type="Pfam" id="PF13620">
    <property type="entry name" value="CarboxypepD_reg"/>
    <property type="match status" value="1"/>
</dbReference>
<keyword evidence="4" id="KW-0812">Transmembrane</keyword>
<dbReference type="InterPro" id="IPR013784">
    <property type="entry name" value="Carb-bd-like_fold"/>
</dbReference>
<keyword evidence="3" id="KW-1134">Transmembrane beta strand</keyword>
<evidence type="ECO:0000256" key="6">
    <source>
        <dbReference type="ARBA" id="ARBA00023237"/>
    </source>
</evidence>
<accession>A0ABW1ECY9</accession>
<feature type="domain" description="TonB-dependent transporter Oar-like beta-barrel" evidence="8">
    <location>
        <begin position="272"/>
        <end position="1031"/>
    </location>
</feature>
<keyword evidence="5" id="KW-0472">Membrane</keyword>
<evidence type="ECO:0000256" key="1">
    <source>
        <dbReference type="ARBA" id="ARBA00004571"/>
    </source>
</evidence>
<dbReference type="PANTHER" id="PTHR30069:SF46">
    <property type="entry name" value="OAR PROTEIN"/>
    <property type="match status" value="1"/>
</dbReference>
<comment type="subcellular location">
    <subcellularLocation>
        <location evidence="1">Cell outer membrane</location>
        <topology evidence="1">Multi-pass membrane protein</topology>
    </subcellularLocation>
</comment>
<evidence type="ECO:0000256" key="5">
    <source>
        <dbReference type="ARBA" id="ARBA00023136"/>
    </source>
</evidence>
<dbReference type="RefSeq" id="WP_263338453.1">
    <property type="nucleotide sequence ID" value="NZ_JAGSYH010000004.1"/>
</dbReference>
<proteinExistence type="predicted"/>
<dbReference type="Gene3D" id="2.40.170.20">
    <property type="entry name" value="TonB-dependent receptor, beta-barrel domain"/>
    <property type="match status" value="1"/>
</dbReference>
<reference evidence="10" key="1">
    <citation type="journal article" date="2019" name="Int. J. Syst. Evol. Microbiol.">
        <title>The Global Catalogue of Microorganisms (GCM) 10K type strain sequencing project: providing services to taxonomists for standard genome sequencing and annotation.</title>
        <authorList>
            <consortium name="The Broad Institute Genomics Platform"/>
            <consortium name="The Broad Institute Genome Sequencing Center for Infectious Disease"/>
            <person name="Wu L."/>
            <person name="Ma J."/>
        </authorList>
    </citation>
    <scope>NUCLEOTIDE SEQUENCE [LARGE SCALE GENOMIC DNA]</scope>
    <source>
        <strain evidence="10">JCM 4087</strain>
    </source>
</reference>
<keyword evidence="2" id="KW-0813">Transport</keyword>
<dbReference type="InterPro" id="IPR057601">
    <property type="entry name" value="Oar-like_b-barrel"/>
</dbReference>
<gene>
    <name evidence="9" type="ORF">ACFPT7_07745</name>
</gene>
<comment type="caution">
    <text evidence="9">The sequence shown here is derived from an EMBL/GenBank/DDBJ whole genome shotgun (WGS) entry which is preliminary data.</text>
</comment>
<evidence type="ECO:0000313" key="10">
    <source>
        <dbReference type="Proteomes" id="UP001596091"/>
    </source>
</evidence>
<dbReference type="InterPro" id="IPR039426">
    <property type="entry name" value="TonB-dep_rcpt-like"/>
</dbReference>